<comment type="caution">
    <text evidence="2">The sequence shown here is derived from an EMBL/GenBank/DDBJ whole genome shotgun (WGS) entry which is preliminary data.</text>
</comment>
<dbReference type="Proteomes" id="UP001501170">
    <property type="component" value="Unassembled WGS sequence"/>
</dbReference>
<keyword evidence="3" id="KW-1185">Reference proteome</keyword>
<name>A0ABN3HCW8_9ACTN</name>
<protein>
    <submittedName>
        <fullName evidence="2">Uncharacterized protein</fullName>
    </submittedName>
</protein>
<gene>
    <name evidence="2" type="ORF">GCM10009855_14610</name>
</gene>
<sequence>MRELRVEVERLRRERTWPKTTPTGITYTAPETYAELCLQHDDAAQASVEGWEDSECPPEPTWEMVGLAHREVEKLRERKSNVARTGGYLAGVAMRERDEAIAERDELRVEVERLRGDLEGAAYRAGLQQGKLARAEAAIERARELAERWDADPCVCGYRIPDGNDTDSQCLHCGATSLLRALDGESARG</sequence>
<dbReference type="EMBL" id="BAAARB010000005">
    <property type="protein sequence ID" value="GAA2376372.1"/>
    <property type="molecule type" value="Genomic_DNA"/>
</dbReference>
<reference evidence="2 3" key="1">
    <citation type="journal article" date="2019" name="Int. J. Syst. Evol. Microbiol.">
        <title>The Global Catalogue of Microorganisms (GCM) 10K type strain sequencing project: providing services to taxonomists for standard genome sequencing and annotation.</title>
        <authorList>
            <consortium name="The Broad Institute Genomics Platform"/>
            <consortium name="The Broad Institute Genome Sequencing Center for Infectious Disease"/>
            <person name="Wu L."/>
            <person name="Ma J."/>
        </authorList>
    </citation>
    <scope>NUCLEOTIDE SEQUENCE [LARGE SCALE GENOMIC DNA]</scope>
    <source>
        <strain evidence="2 3">JCM 16227</strain>
    </source>
</reference>
<organism evidence="2 3">
    <name type="scientific">Gordonia cholesterolivorans</name>
    <dbReference type="NCBI Taxonomy" id="559625"/>
    <lineage>
        <taxon>Bacteria</taxon>
        <taxon>Bacillati</taxon>
        <taxon>Actinomycetota</taxon>
        <taxon>Actinomycetes</taxon>
        <taxon>Mycobacteriales</taxon>
        <taxon>Gordoniaceae</taxon>
        <taxon>Gordonia</taxon>
    </lineage>
</organism>
<evidence type="ECO:0000256" key="1">
    <source>
        <dbReference type="SAM" id="Coils"/>
    </source>
</evidence>
<feature type="coiled-coil region" evidence="1">
    <location>
        <begin position="97"/>
        <end position="152"/>
    </location>
</feature>
<evidence type="ECO:0000313" key="3">
    <source>
        <dbReference type="Proteomes" id="UP001501170"/>
    </source>
</evidence>
<evidence type="ECO:0000313" key="2">
    <source>
        <dbReference type="EMBL" id="GAA2376372.1"/>
    </source>
</evidence>
<proteinExistence type="predicted"/>
<accession>A0ABN3HCW8</accession>
<keyword evidence="1" id="KW-0175">Coiled coil</keyword>